<evidence type="ECO:0000256" key="2">
    <source>
        <dbReference type="SAM" id="MobiDB-lite"/>
    </source>
</evidence>
<protein>
    <recommendedName>
        <fullName evidence="5">BZIP domain-containing protein</fullName>
    </recommendedName>
</protein>
<feature type="region of interest" description="Disordered" evidence="2">
    <location>
        <begin position="220"/>
        <end position="299"/>
    </location>
</feature>
<dbReference type="CDD" id="cd14688">
    <property type="entry name" value="bZIP_YAP"/>
    <property type="match status" value="1"/>
</dbReference>
<dbReference type="Proteomes" id="UP000717696">
    <property type="component" value="Unassembled WGS sequence"/>
</dbReference>
<feature type="region of interest" description="Disordered" evidence="2">
    <location>
        <begin position="118"/>
        <end position="144"/>
    </location>
</feature>
<evidence type="ECO:0000313" key="4">
    <source>
        <dbReference type="Proteomes" id="UP000717696"/>
    </source>
</evidence>
<dbReference type="EMBL" id="JAGMUU010000009">
    <property type="protein sequence ID" value="KAH7145943.1"/>
    <property type="molecule type" value="Genomic_DNA"/>
</dbReference>
<feature type="region of interest" description="Disordered" evidence="2">
    <location>
        <begin position="1"/>
        <end position="25"/>
    </location>
</feature>
<feature type="region of interest" description="Disordered" evidence="2">
    <location>
        <begin position="161"/>
        <end position="208"/>
    </location>
</feature>
<sequence length="449" mass="49295">MTGGKSDIPANASAIRIRDNQRRSRARHKEYVEGLQAKLQELERRGVEATLQMQQAARNVNIENSRLRMLLSYHGVTTEEVDKFLKSFPDQPATEAAKAIISQSAVGQAGVVSATPKIPLQPLSRSPSTGSSNPKYNAPLISKESNTREVLDAIVGIKREPRVPDVSTPSLPKPSIPAEPRQPLLQPRPPGPTLPGLPALILGQTRPDPNHVDRLSVLASASIQDSGEGKRRRSPPSVDSLHVPSPPNLRQSPPASNAGIPGRVDSTSPRSQGRRSRSPFEKSSSETAPATRPISGIQDNPDTVAILKSLEFQSTEILRPVSACRITRKNFHRQVSRYRRVLFSIPSRGIAFLEQLVHGSTNSIRAPVRARIGIKSLGDWWFPYHNVPGVDALFDQAGSRCCEYRFIDDRDNVALSRGARYHMANEIDVDCQARGFEYHASIVDAAVER</sequence>
<keyword evidence="1" id="KW-0175">Coiled coil</keyword>
<dbReference type="PANTHER" id="PTHR42070">
    <property type="entry name" value="FILAMENT ASSOCIATED PROTEIN, PUTATIVE (AFU_ORTHOLOGUE AFUA_8G06630)-RELATED"/>
    <property type="match status" value="1"/>
</dbReference>
<comment type="caution">
    <text evidence="3">The sequence shown here is derived from an EMBL/GenBank/DDBJ whole genome shotgun (WGS) entry which is preliminary data.</text>
</comment>
<evidence type="ECO:0000256" key="1">
    <source>
        <dbReference type="SAM" id="Coils"/>
    </source>
</evidence>
<gene>
    <name evidence="3" type="ORF">B0J13DRAFT_525459</name>
</gene>
<feature type="compositionally biased region" description="Polar residues" evidence="2">
    <location>
        <begin position="123"/>
        <end position="135"/>
    </location>
</feature>
<proteinExistence type="predicted"/>
<keyword evidence="4" id="KW-1185">Reference proteome</keyword>
<dbReference type="AlphaFoldDB" id="A0A9P9ES06"/>
<name>A0A9P9ES06_9HYPO</name>
<accession>A0A9P9ES06</accession>
<dbReference type="PANTHER" id="PTHR42070:SF1">
    <property type="entry name" value="FILAMENT ASSOCIATED PROTEIN, PUTATIVE (AFU_ORTHOLOGUE AFUA_8G06630)-RELATED"/>
    <property type="match status" value="1"/>
</dbReference>
<reference evidence="3" key="1">
    <citation type="journal article" date="2021" name="Nat. Commun.">
        <title>Genetic determinants of endophytism in the Arabidopsis root mycobiome.</title>
        <authorList>
            <person name="Mesny F."/>
            <person name="Miyauchi S."/>
            <person name="Thiergart T."/>
            <person name="Pickel B."/>
            <person name="Atanasova L."/>
            <person name="Karlsson M."/>
            <person name="Huettel B."/>
            <person name="Barry K.W."/>
            <person name="Haridas S."/>
            <person name="Chen C."/>
            <person name="Bauer D."/>
            <person name="Andreopoulos W."/>
            <person name="Pangilinan J."/>
            <person name="LaButti K."/>
            <person name="Riley R."/>
            <person name="Lipzen A."/>
            <person name="Clum A."/>
            <person name="Drula E."/>
            <person name="Henrissat B."/>
            <person name="Kohler A."/>
            <person name="Grigoriev I.V."/>
            <person name="Martin F.M."/>
            <person name="Hacquard S."/>
        </authorList>
    </citation>
    <scope>NUCLEOTIDE SEQUENCE</scope>
    <source>
        <strain evidence="3">MPI-CAGE-AT-0021</strain>
    </source>
</reference>
<organism evidence="3 4">
    <name type="scientific">Dactylonectria estremocensis</name>
    <dbReference type="NCBI Taxonomy" id="1079267"/>
    <lineage>
        <taxon>Eukaryota</taxon>
        <taxon>Fungi</taxon>
        <taxon>Dikarya</taxon>
        <taxon>Ascomycota</taxon>
        <taxon>Pezizomycotina</taxon>
        <taxon>Sordariomycetes</taxon>
        <taxon>Hypocreomycetidae</taxon>
        <taxon>Hypocreales</taxon>
        <taxon>Nectriaceae</taxon>
        <taxon>Dactylonectria</taxon>
    </lineage>
</organism>
<evidence type="ECO:0000313" key="3">
    <source>
        <dbReference type="EMBL" id="KAH7145943.1"/>
    </source>
</evidence>
<feature type="coiled-coil region" evidence="1">
    <location>
        <begin position="25"/>
        <end position="59"/>
    </location>
</feature>
<feature type="compositionally biased region" description="Pro residues" evidence="2">
    <location>
        <begin position="186"/>
        <end position="195"/>
    </location>
</feature>
<evidence type="ECO:0008006" key="5">
    <source>
        <dbReference type="Google" id="ProtNLM"/>
    </source>
</evidence>
<dbReference type="OrthoDB" id="4505928at2759"/>